<feature type="compositionally biased region" description="Low complexity" evidence="1">
    <location>
        <begin position="134"/>
        <end position="150"/>
    </location>
</feature>
<feature type="region of interest" description="Disordered" evidence="1">
    <location>
        <begin position="1"/>
        <end position="50"/>
    </location>
</feature>
<feature type="region of interest" description="Disordered" evidence="1">
    <location>
        <begin position="126"/>
        <end position="151"/>
    </location>
</feature>
<dbReference type="PANTHER" id="PTHR46745">
    <property type="entry name" value="TSC22 DOMAIN FAMILY PROTEIN 1"/>
    <property type="match status" value="1"/>
</dbReference>
<dbReference type="EMBL" id="JANIIK010000115">
    <property type="protein sequence ID" value="KAJ3588813.1"/>
    <property type="molecule type" value="Genomic_DNA"/>
</dbReference>
<reference evidence="2" key="1">
    <citation type="submission" date="2022-07" db="EMBL/GenBank/DDBJ databases">
        <title>Chromosome-level genome of Muraenolepis orangiensis.</title>
        <authorList>
            <person name="Kim J."/>
        </authorList>
    </citation>
    <scope>NUCLEOTIDE SEQUENCE</scope>
    <source>
        <strain evidence="2">KU_S4_2022</strain>
        <tissue evidence="2">Muscle</tissue>
    </source>
</reference>
<evidence type="ECO:0000313" key="2">
    <source>
        <dbReference type="EMBL" id="KAJ3588813.1"/>
    </source>
</evidence>
<dbReference type="PANTHER" id="PTHR46745:SF1">
    <property type="entry name" value="TSC22 DOMAIN FAMILY PROTEIN 1"/>
    <property type="match status" value="1"/>
</dbReference>
<dbReference type="OrthoDB" id="8961796at2759"/>
<sequence length="518" mass="53043">MPAHFLHHHGHQLDHSEGATPSGAALTNSGPAMVPNAGPGPGPGPSQRIGVLNTAGTVVGTTALPPVGVGGPGAEPRMHTQTVNAGPVSGTATAASSGPMGYDCSAVGAHGASGAGGPLPVVQAQSSAAPNGLTQTQAPQGPPQTQAHTGSRFRVVKLDTNSEPFRKGRWTCTEFYEKDIPHAVTSELPKVSEAAPAATVAETEVANQGFGVTGQGPMGPQPPQTLQAHQQVAQDFTSPQAMQSPPQPLGLNPLQAQMPLQDLGGSSLLQQPMVTPSAAGLQVGGQGAVIPPAQGMAHQLPSQMGYPSTQLPAGVGGRQPEFIQPTAPFQTQVQQPPLTHGTPGFAMVMGHVGGPQAPVGLTQQLLHQGQGNPAAIFTQGHLQRLPQQPQQQQHPTIPQRHALAHGTHPYIPLTALQADLQPLLTSGATFGAQAAGGGGFSGRTSHLVDAQRLLFQHRLEQQAAGTLAHMGMGAEASVLMVAAAAAGLHGHTAEGDEDRGSIALELLFWELERQTSQE</sequence>
<evidence type="ECO:0000256" key="1">
    <source>
        <dbReference type="SAM" id="MobiDB-lite"/>
    </source>
</evidence>
<dbReference type="Proteomes" id="UP001148018">
    <property type="component" value="Unassembled WGS sequence"/>
</dbReference>
<accession>A0A9Q0DJS8</accession>
<gene>
    <name evidence="2" type="ORF">NHX12_009667</name>
</gene>
<name>A0A9Q0DJS8_9TELE</name>
<proteinExistence type="predicted"/>
<protein>
    <recommendedName>
        <fullName evidence="4">TSC22 domain family protein 1</fullName>
    </recommendedName>
</protein>
<feature type="region of interest" description="Disordered" evidence="1">
    <location>
        <begin position="70"/>
        <end position="98"/>
    </location>
</feature>
<evidence type="ECO:0000313" key="3">
    <source>
        <dbReference type="Proteomes" id="UP001148018"/>
    </source>
</evidence>
<dbReference type="GO" id="GO:0043066">
    <property type="term" value="P:negative regulation of apoptotic process"/>
    <property type="evidence" value="ECO:0007669"/>
    <property type="project" value="TreeGrafter"/>
</dbReference>
<feature type="non-terminal residue" evidence="2">
    <location>
        <position position="518"/>
    </location>
</feature>
<comment type="caution">
    <text evidence="2">The sequence shown here is derived from an EMBL/GenBank/DDBJ whole genome shotgun (WGS) entry which is preliminary data.</text>
</comment>
<evidence type="ECO:0008006" key="4">
    <source>
        <dbReference type="Google" id="ProtNLM"/>
    </source>
</evidence>
<organism evidence="2 3">
    <name type="scientific">Muraenolepis orangiensis</name>
    <name type="common">Patagonian moray cod</name>
    <dbReference type="NCBI Taxonomy" id="630683"/>
    <lineage>
        <taxon>Eukaryota</taxon>
        <taxon>Metazoa</taxon>
        <taxon>Chordata</taxon>
        <taxon>Craniata</taxon>
        <taxon>Vertebrata</taxon>
        <taxon>Euteleostomi</taxon>
        <taxon>Actinopterygii</taxon>
        <taxon>Neopterygii</taxon>
        <taxon>Teleostei</taxon>
        <taxon>Neoteleostei</taxon>
        <taxon>Acanthomorphata</taxon>
        <taxon>Zeiogadaria</taxon>
        <taxon>Gadariae</taxon>
        <taxon>Gadiformes</taxon>
        <taxon>Muraenolepidoidei</taxon>
        <taxon>Muraenolepididae</taxon>
        <taxon>Muraenolepis</taxon>
    </lineage>
</organism>
<keyword evidence="3" id="KW-1185">Reference proteome</keyword>
<dbReference type="GO" id="GO:0005829">
    <property type="term" value="C:cytosol"/>
    <property type="evidence" value="ECO:0007669"/>
    <property type="project" value="TreeGrafter"/>
</dbReference>
<dbReference type="AlphaFoldDB" id="A0A9Q0DJS8"/>
<dbReference type="GO" id="GO:0005634">
    <property type="term" value="C:nucleus"/>
    <property type="evidence" value="ECO:0007669"/>
    <property type="project" value="TreeGrafter"/>
</dbReference>
<feature type="compositionally biased region" description="Polar residues" evidence="1">
    <location>
        <begin position="79"/>
        <end position="96"/>
    </location>
</feature>
<dbReference type="GO" id="GO:0008284">
    <property type="term" value="P:positive regulation of cell population proliferation"/>
    <property type="evidence" value="ECO:0007669"/>
    <property type="project" value="TreeGrafter"/>
</dbReference>
<feature type="compositionally biased region" description="Basic residues" evidence="1">
    <location>
        <begin position="1"/>
        <end position="10"/>
    </location>
</feature>